<evidence type="ECO:0000313" key="1">
    <source>
        <dbReference type="EMBL" id="KAK4467133.1"/>
    </source>
</evidence>
<gene>
    <name evidence="1" type="ORF">QBC42DRAFT_257794</name>
</gene>
<reference evidence="1" key="2">
    <citation type="submission" date="2023-06" db="EMBL/GenBank/DDBJ databases">
        <authorList>
            <consortium name="Lawrence Berkeley National Laboratory"/>
            <person name="Mondo S.J."/>
            <person name="Hensen N."/>
            <person name="Bonometti L."/>
            <person name="Westerberg I."/>
            <person name="Brannstrom I.O."/>
            <person name="Guillou S."/>
            <person name="Cros-Aarteil S."/>
            <person name="Calhoun S."/>
            <person name="Haridas S."/>
            <person name="Kuo A."/>
            <person name="Pangilinan J."/>
            <person name="Riley R."/>
            <person name="Labutti K."/>
            <person name="Andreopoulos B."/>
            <person name="Lipzen A."/>
            <person name="Chen C."/>
            <person name="Yanf M."/>
            <person name="Daum C."/>
            <person name="Ng V."/>
            <person name="Clum A."/>
            <person name="Steindorff A."/>
            <person name="Ohm R."/>
            <person name="Martin F."/>
            <person name="Silar P."/>
            <person name="Natvig D."/>
            <person name="Lalanne C."/>
            <person name="Gautier V."/>
            <person name="Ament-Velasquez S.L."/>
            <person name="Kruys A."/>
            <person name="Hutchinson M.I."/>
            <person name="Powell A.J."/>
            <person name="Barry K."/>
            <person name="Miller A.N."/>
            <person name="Grigoriev I.V."/>
            <person name="Debuchy R."/>
            <person name="Gladieux P."/>
            <person name="Thoren M.H."/>
            <person name="Johannesson H."/>
        </authorList>
    </citation>
    <scope>NUCLEOTIDE SEQUENCE</scope>
    <source>
        <strain evidence="1">PSN324</strain>
    </source>
</reference>
<accession>A0AAV9I2D5</accession>
<evidence type="ECO:0000313" key="2">
    <source>
        <dbReference type="Proteomes" id="UP001321749"/>
    </source>
</evidence>
<keyword evidence="2" id="KW-1185">Reference proteome</keyword>
<reference evidence="1" key="1">
    <citation type="journal article" date="2023" name="Mol. Phylogenet. Evol.">
        <title>Genome-scale phylogeny and comparative genomics of the fungal order Sordariales.</title>
        <authorList>
            <person name="Hensen N."/>
            <person name="Bonometti L."/>
            <person name="Westerberg I."/>
            <person name="Brannstrom I.O."/>
            <person name="Guillou S."/>
            <person name="Cros-Aarteil S."/>
            <person name="Calhoun S."/>
            <person name="Haridas S."/>
            <person name="Kuo A."/>
            <person name="Mondo S."/>
            <person name="Pangilinan J."/>
            <person name="Riley R."/>
            <person name="LaButti K."/>
            <person name="Andreopoulos B."/>
            <person name="Lipzen A."/>
            <person name="Chen C."/>
            <person name="Yan M."/>
            <person name="Daum C."/>
            <person name="Ng V."/>
            <person name="Clum A."/>
            <person name="Steindorff A."/>
            <person name="Ohm R.A."/>
            <person name="Martin F."/>
            <person name="Silar P."/>
            <person name="Natvig D.O."/>
            <person name="Lalanne C."/>
            <person name="Gautier V."/>
            <person name="Ament-Velasquez S.L."/>
            <person name="Kruys A."/>
            <person name="Hutchinson M.I."/>
            <person name="Powell A.J."/>
            <person name="Barry K."/>
            <person name="Miller A.N."/>
            <person name="Grigoriev I.V."/>
            <person name="Debuchy R."/>
            <person name="Gladieux P."/>
            <person name="Hiltunen Thoren M."/>
            <person name="Johannesson H."/>
        </authorList>
    </citation>
    <scope>NUCLEOTIDE SEQUENCE</scope>
    <source>
        <strain evidence="1">PSN324</strain>
    </source>
</reference>
<dbReference type="AlphaFoldDB" id="A0AAV9I2D5"/>
<organism evidence="1 2">
    <name type="scientific">Cladorrhinum samala</name>
    <dbReference type="NCBI Taxonomy" id="585594"/>
    <lineage>
        <taxon>Eukaryota</taxon>
        <taxon>Fungi</taxon>
        <taxon>Dikarya</taxon>
        <taxon>Ascomycota</taxon>
        <taxon>Pezizomycotina</taxon>
        <taxon>Sordariomycetes</taxon>
        <taxon>Sordariomycetidae</taxon>
        <taxon>Sordariales</taxon>
        <taxon>Podosporaceae</taxon>
        <taxon>Cladorrhinum</taxon>
    </lineage>
</organism>
<comment type="caution">
    <text evidence="1">The sequence shown here is derived from an EMBL/GenBank/DDBJ whole genome shotgun (WGS) entry which is preliminary data.</text>
</comment>
<sequence length="99" mass="11423">MAQSGPGRKSLVSVCFFLVFYICSIPPFTPLLGLSVYTFGPHIFSLTFLDRYHTVYYFIHSSIEPQLSHINYLALSPSRPIDENPHISFFLKKKKKFFS</sequence>
<dbReference type="EMBL" id="MU864928">
    <property type="protein sequence ID" value="KAK4467133.1"/>
    <property type="molecule type" value="Genomic_DNA"/>
</dbReference>
<name>A0AAV9I2D5_9PEZI</name>
<proteinExistence type="predicted"/>
<dbReference type="Proteomes" id="UP001321749">
    <property type="component" value="Unassembled WGS sequence"/>
</dbReference>
<protein>
    <submittedName>
        <fullName evidence="1">Uncharacterized protein</fullName>
    </submittedName>
</protein>